<dbReference type="RefSeq" id="WP_030031760.1">
    <property type="nucleotide sequence ID" value="NZ_BA000058.1"/>
</dbReference>
<dbReference type="Proteomes" id="UP000054164">
    <property type="component" value="Unassembled WGS sequence"/>
</dbReference>
<proteinExistence type="predicted"/>
<dbReference type="AlphaFoldDB" id="A0A060N5C1"/>
<evidence type="ECO:0000313" key="1">
    <source>
        <dbReference type="EMBL" id="BAO04730.1"/>
    </source>
</evidence>
<dbReference type="EMBL" id="BA000058">
    <property type="protein sequence ID" value="BAO04730.1"/>
    <property type="molecule type" value="Genomic_DNA"/>
</dbReference>
<name>A0A060N5C1_CLOBO</name>
<protein>
    <submittedName>
        <fullName evidence="1">Uncharacterized protein</fullName>
    </submittedName>
</protein>
<organism evidence="1">
    <name type="scientific">Clostridium botulinum B str. Osaka05</name>
    <dbReference type="NCBI Taxonomy" id="1407017"/>
    <lineage>
        <taxon>Bacteria</taxon>
        <taxon>Bacillati</taxon>
        <taxon>Bacillota</taxon>
        <taxon>Clostridia</taxon>
        <taxon>Eubacteriales</taxon>
        <taxon>Clostridiaceae</taxon>
        <taxon>Clostridium</taxon>
    </lineage>
</organism>
<accession>A0A060N5C1</accession>
<dbReference type="HOGENOM" id="CLU_1123020_0_0_9"/>
<reference evidence="1" key="1">
    <citation type="submission" date="2013-10" db="EMBL/GenBank/DDBJ databases">
        <title>Draft genome sequence of Clostridium botulinum type B strain Osaka05.</title>
        <authorList>
            <person name="Sakaguchi Y."/>
            <person name="Hosomi K."/>
            <person name="Uchiyama J."/>
            <person name="Ogura Y."/>
            <person name="Sakaguchi M."/>
            <person name="Kohda T."/>
            <person name="Mukamoto M."/>
            <person name="Misawa N."/>
            <person name="Matsuzaki S."/>
            <person name="Hayashi T."/>
            <person name="Kozaki S."/>
        </authorList>
    </citation>
    <scope>NUCLEOTIDE SEQUENCE</scope>
    <source>
        <strain evidence="1">Osaka05</strain>
    </source>
</reference>
<sequence length="247" mass="29380">MFKNLKKKKEIKDFIKKNNLEYDKQWVYCYKAVNSDLSSYYFDFPYQIGKEYDSAIDSKDGRSKFFATTLEKCKKYDTNEDDYYLEDKKTKKLKRINFRYPSRNLACPDLVFLDENKYDVIKYSPCIIKVGLFKKELEVDYSDNLKSSKIKIVSITEPSRKEILEDSKYTIITGKPTESHSGAYIPYGLYRMGLHVLSGDVCLKYISQRISKEKFKEIVKEQLEKAKDKYLEEQRTEFVKNNDKFYL</sequence>
<gene>
    <name evidence="1" type="ORF">CBO05P1_011</name>
</gene>